<dbReference type="InterPro" id="IPR029017">
    <property type="entry name" value="Enolase-like_N"/>
</dbReference>
<organism evidence="1 2">
    <name type="scientific">Chloroflexus aggregans</name>
    <dbReference type="NCBI Taxonomy" id="152260"/>
    <lineage>
        <taxon>Bacteria</taxon>
        <taxon>Bacillati</taxon>
        <taxon>Chloroflexota</taxon>
        <taxon>Chloroflexia</taxon>
        <taxon>Chloroflexales</taxon>
        <taxon>Chloroflexineae</taxon>
        <taxon>Chloroflexaceae</taxon>
        <taxon>Chloroflexus</taxon>
    </lineage>
</organism>
<protein>
    <submittedName>
        <fullName evidence="1">O-succinylbenzoate synthase</fullName>
    </submittedName>
</protein>
<comment type="caution">
    <text evidence="1">The sequence shown here is derived from an EMBL/GenBank/DDBJ whole genome shotgun (WGS) entry which is preliminary data.</text>
</comment>
<accession>A0A2J6X9U3</accession>
<evidence type="ECO:0000313" key="2">
    <source>
        <dbReference type="Proteomes" id="UP000243376"/>
    </source>
</evidence>
<sequence length="40" mass="4695">MRIEAIELRRIRLPYRSPFETSGWREEANHSGIVTLHSEG</sequence>
<dbReference type="SUPFAM" id="SSF54826">
    <property type="entry name" value="Enolase N-terminal domain-like"/>
    <property type="match status" value="1"/>
</dbReference>
<dbReference type="AlphaFoldDB" id="A0A2J6X9U3"/>
<feature type="non-terminal residue" evidence="1">
    <location>
        <position position="40"/>
    </location>
</feature>
<gene>
    <name evidence="1" type="ORF">C0184_04050</name>
</gene>
<dbReference type="Gene3D" id="3.30.390.10">
    <property type="entry name" value="Enolase-like, N-terminal domain"/>
    <property type="match status" value="1"/>
</dbReference>
<name>A0A2J6X9U3_9CHLR</name>
<proteinExistence type="predicted"/>
<dbReference type="EMBL" id="PNIQ01000268">
    <property type="protein sequence ID" value="PMP84250.1"/>
    <property type="molecule type" value="Genomic_DNA"/>
</dbReference>
<reference evidence="1 2" key="1">
    <citation type="submission" date="2018-01" db="EMBL/GenBank/DDBJ databases">
        <title>Metagenomic assembled genomes from two thermal pools in the Uzon Caldera, Kamchatka, Russia.</title>
        <authorList>
            <person name="Wilkins L."/>
            <person name="Ettinger C."/>
        </authorList>
    </citation>
    <scope>NUCLEOTIDE SEQUENCE [LARGE SCALE GENOMIC DNA]</scope>
    <source>
        <strain evidence="1">ZAV-02</strain>
    </source>
</reference>
<evidence type="ECO:0000313" key="1">
    <source>
        <dbReference type="EMBL" id="PMP84250.1"/>
    </source>
</evidence>
<dbReference type="Proteomes" id="UP000243376">
    <property type="component" value="Unassembled WGS sequence"/>
</dbReference>